<keyword evidence="2" id="KW-0808">Transferase</keyword>
<dbReference type="Pfam" id="PF04230">
    <property type="entry name" value="PS_pyruv_trans"/>
    <property type="match status" value="1"/>
</dbReference>
<name>A0ABV7NB20_9SPHN</name>
<keyword evidence="3" id="KW-1185">Reference proteome</keyword>
<dbReference type="RefSeq" id="WP_380793471.1">
    <property type="nucleotide sequence ID" value="NZ_JBHRVU010000004.1"/>
</dbReference>
<dbReference type="InterPro" id="IPR007345">
    <property type="entry name" value="Polysacch_pyruvyl_Trfase"/>
</dbReference>
<evidence type="ECO:0000313" key="2">
    <source>
        <dbReference type="EMBL" id="MFC3440445.1"/>
    </source>
</evidence>
<dbReference type="EMBL" id="JBHRVU010000004">
    <property type="protein sequence ID" value="MFC3440445.1"/>
    <property type="molecule type" value="Genomic_DNA"/>
</dbReference>
<comment type="caution">
    <text evidence="2">The sequence shown here is derived from an EMBL/GenBank/DDBJ whole genome shotgun (WGS) entry which is preliminary data.</text>
</comment>
<accession>A0ABV7NB20</accession>
<gene>
    <name evidence="2" type="ORF">ACFOKF_04385</name>
</gene>
<protein>
    <submittedName>
        <fullName evidence="2">Polysaccharide pyruvyl transferase family protein</fullName>
    </submittedName>
</protein>
<sequence length="390" mass="43514">MNKIILRGEPSRLGITSHKSTKTLAQEVGINPGNLAFSYASALILGFPRNVTLIETPSPEEKIGVFTLANYLGEHYDPTHFHAFLERAPADWRAVVLGLGAQGLLDRLTLEPGDVTLSDRHLAWLRALRDRSGGQVNVSVRGDLTYKLLDRYGLADNAVVTGCPSLMLSPARNLGHVVAQKFAALGDDLPLLNGTLGNPWDPRSQPFEHALIRTVVRSGGLMHVQMQLDHLRLARGDALDEQTMRVLHKQLMPHLPLGDFQREGRRHFHVWWDVPAWMEHLTRADFVLGTRIHGTALALQAGTPALCVAWDSRTYELCRSMNIPYVSIYDEPWRSGQFDWAMIRDSFAAQFDAEAFDRNRLQRAQAFVDLLRANGVPPSAHLLHLAGQVN</sequence>
<evidence type="ECO:0000259" key="1">
    <source>
        <dbReference type="Pfam" id="PF04230"/>
    </source>
</evidence>
<feature type="domain" description="Polysaccharide pyruvyl transferase" evidence="1">
    <location>
        <begin position="81"/>
        <end position="312"/>
    </location>
</feature>
<dbReference type="GO" id="GO:0016740">
    <property type="term" value="F:transferase activity"/>
    <property type="evidence" value="ECO:0007669"/>
    <property type="project" value="UniProtKB-KW"/>
</dbReference>
<proteinExistence type="predicted"/>
<dbReference type="Proteomes" id="UP001595681">
    <property type="component" value="Unassembled WGS sequence"/>
</dbReference>
<reference evidence="3" key="1">
    <citation type="journal article" date="2019" name="Int. J. Syst. Evol. Microbiol.">
        <title>The Global Catalogue of Microorganisms (GCM) 10K type strain sequencing project: providing services to taxonomists for standard genome sequencing and annotation.</title>
        <authorList>
            <consortium name="The Broad Institute Genomics Platform"/>
            <consortium name="The Broad Institute Genome Sequencing Center for Infectious Disease"/>
            <person name="Wu L."/>
            <person name="Ma J."/>
        </authorList>
    </citation>
    <scope>NUCLEOTIDE SEQUENCE [LARGE SCALE GENOMIC DNA]</scope>
    <source>
        <strain evidence="3">CCM 7491</strain>
    </source>
</reference>
<evidence type="ECO:0000313" key="3">
    <source>
        <dbReference type="Proteomes" id="UP001595681"/>
    </source>
</evidence>
<organism evidence="2 3">
    <name type="scientific">Sphingobium rhizovicinum</name>
    <dbReference type="NCBI Taxonomy" id="432308"/>
    <lineage>
        <taxon>Bacteria</taxon>
        <taxon>Pseudomonadati</taxon>
        <taxon>Pseudomonadota</taxon>
        <taxon>Alphaproteobacteria</taxon>
        <taxon>Sphingomonadales</taxon>
        <taxon>Sphingomonadaceae</taxon>
        <taxon>Sphingobium</taxon>
    </lineage>
</organism>